<organism evidence="3 4">
    <name type="scientific">Rhipicephalus sanguineus</name>
    <name type="common">Brown dog tick</name>
    <name type="synonym">Ixodes sanguineus</name>
    <dbReference type="NCBI Taxonomy" id="34632"/>
    <lineage>
        <taxon>Eukaryota</taxon>
        <taxon>Metazoa</taxon>
        <taxon>Ecdysozoa</taxon>
        <taxon>Arthropoda</taxon>
        <taxon>Chelicerata</taxon>
        <taxon>Arachnida</taxon>
        <taxon>Acari</taxon>
        <taxon>Parasitiformes</taxon>
        <taxon>Ixodida</taxon>
        <taxon>Ixodoidea</taxon>
        <taxon>Ixodidae</taxon>
        <taxon>Rhipicephalinae</taxon>
        <taxon>Rhipicephalus</taxon>
        <taxon>Rhipicephalus</taxon>
    </lineage>
</organism>
<accession>A0A9D4Q632</accession>
<name>A0A9D4Q632_RHISA</name>
<dbReference type="VEuPathDB" id="VectorBase:RSAN_049701"/>
<feature type="region of interest" description="Disordered" evidence="1">
    <location>
        <begin position="30"/>
        <end position="64"/>
    </location>
</feature>
<evidence type="ECO:0000256" key="2">
    <source>
        <dbReference type="SAM" id="Phobius"/>
    </source>
</evidence>
<proteinExistence type="predicted"/>
<evidence type="ECO:0000256" key="1">
    <source>
        <dbReference type="SAM" id="MobiDB-lite"/>
    </source>
</evidence>
<sequence length="184" mass="19897">MSQASTGTAVAEPTPAGFWSVGGSFDDGADNSDVADGTAAPPCDGGPRSARAGGTGRAHGDTGGGMRQHCNKGFWFGGFAFPRVTNSFLDDRLEPAYQRYSHRPRRRALLIINLIDVFLSLALVVFFASRWGEDLEMTQCALLRYLRWVLVNVLVSLPTCCVDESQAPSALRRGSRLDRSQGSR</sequence>
<reference evidence="3" key="1">
    <citation type="journal article" date="2020" name="Cell">
        <title>Large-Scale Comparative Analyses of Tick Genomes Elucidate Their Genetic Diversity and Vector Capacities.</title>
        <authorList>
            <consortium name="Tick Genome and Microbiome Consortium (TIGMIC)"/>
            <person name="Jia N."/>
            <person name="Wang J."/>
            <person name="Shi W."/>
            <person name="Du L."/>
            <person name="Sun Y."/>
            <person name="Zhan W."/>
            <person name="Jiang J.F."/>
            <person name="Wang Q."/>
            <person name="Zhang B."/>
            <person name="Ji P."/>
            <person name="Bell-Sakyi L."/>
            <person name="Cui X.M."/>
            <person name="Yuan T.T."/>
            <person name="Jiang B.G."/>
            <person name="Yang W.F."/>
            <person name="Lam T.T."/>
            <person name="Chang Q.C."/>
            <person name="Ding S.J."/>
            <person name="Wang X.J."/>
            <person name="Zhu J.G."/>
            <person name="Ruan X.D."/>
            <person name="Zhao L."/>
            <person name="Wei J.T."/>
            <person name="Ye R.Z."/>
            <person name="Que T.C."/>
            <person name="Du C.H."/>
            <person name="Zhou Y.H."/>
            <person name="Cheng J.X."/>
            <person name="Dai P.F."/>
            <person name="Guo W.B."/>
            <person name="Han X.H."/>
            <person name="Huang E.J."/>
            <person name="Li L.F."/>
            <person name="Wei W."/>
            <person name="Gao Y.C."/>
            <person name="Liu J.Z."/>
            <person name="Shao H.Z."/>
            <person name="Wang X."/>
            <person name="Wang C.C."/>
            <person name="Yang T.C."/>
            <person name="Huo Q.B."/>
            <person name="Li W."/>
            <person name="Chen H.Y."/>
            <person name="Chen S.E."/>
            <person name="Zhou L.G."/>
            <person name="Ni X.B."/>
            <person name="Tian J.H."/>
            <person name="Sheng Y."/>
            <person name="Liu T."/>
            <person name="Pan Y.S."/>
            <person name="Xia L.Y."/>
            <person name="Li J."/>
            <person name="Zhao F."/>
            <person name="Cao W.C."/>
        </authorList>
    </citation>
    <scope>NUCLEOTIDE SEQUENCE</scope>
    <source>
        <strain evidence="3">Rsan-2018</strain>
    </source>
</reference>
<reference evidence="3" key="2">
    <citation type="submission" date="2021-09" db="EMBL/GenBank/DDBJ databases">
        <authorList>
            <person name="Jia N."/>
            <person name="Wang J."/>
            <person name="Shi W."/>
            <person name="Du L."/>
            <person name="Sun Y."/>
            <person name="Zhan W."/>
            <person name="Jiang J."/>
            <person name="Wang Q."/>
            <person name="Zhang B."/>
            <person name="Ji P."/>
            <person name="Sakyi L.B."/>
            <person name="Cui X."/>
            <person name="Yuan T."/>
            <person name="Jiang B."/>
            <person name="Yang W."/>
            <person name="Lam T.T.-Y."/>
            <person name="Chang Q."/>
            <person name="Ding S."/>
            <person name="Wang X."/>
            <person name="Zhu J."/>
            <person name="Ruan X."/>
            <person name="Zhao L."/>
            <person name="Wei J."/>
            <person name="Que T."/>
            <person name="Du C."/>
            <person name="Cheng J."/>
            <person name="Dai P."/>
            <person name="Han X."/>
            <person name="Huang E."/>
            <person name="Gao Y."/>
            <person name="Liu J."/>
            <person name="Shao H."/>
            <person name="Ye R."/>
            <person name="Li L."/>
            <person name="Wei W."/>
            <person name="Wang X."/>
            <person name="Wang C."/>
            <person name="Huo Q."/>
            <person name="Li W."/>
            <person name="Guo W."/>
            <person name="Chen H."/>
            <person name="Chen S."/>
            <person name="Zhou L."/>
            <person name="Zhou L."/>
            <person name="Ni X."/>
            <person name="Tian J."/>
            <person name="Zhou Y."/>
            <person name="Sheng Y."/>
            <person name="Liu T."/>
            <person name="Pan Y."/>
            <person name="Xia L."/>
            <person name="Li J."/>
            <person name="Zhao F."/>
            <person name="Cao W."/>
        </authorList>
    </citation>
    <scope>NUCLEOTIDE SEQUENCE</scope>
    <source>
        <strain evidence="3">Rsan-2018</strain>
        <tissue evidence="3">Larvae</tissue>
    </source>
</reference>
<feature type="transmembrane region" description="Helical" evidence="2">
    <location>
        <begin position="108"/>
        <end position="128"/>
    </location>
</feature>
<keyword evidence="2" id="KW-1133">Transmembrane helix</keyword>
<evidence type="ECO:0000313" key="3">
    <source>
        <dbReference type="EMBL" id="KAH7968613.1"/>
    </source>
</evidence>
<evidence type="ECO:0000313" key="4">
    <source>
        <dbReference type="Proteomes" id="UP000821837"/>
    </source>
</evidence>
<keyword evidence="2" id="KW-0812">Transmembrane</keyword>
<keyword evidence="2" id="KW-0472">Membrane</keyword>
<keyword evidence="4" id="KW-1185">Reference proteome</keyword>
<feature type="compositionally biased region" description="Gly residues" evidence="1">
    <location>
        <begin position="53"/>
        <end position="64"/>
    </location>
</feature>
<dbReference type="Proteomes" id="UP000821837">
    <property type="component" value="Unassembled WGS sequence"/>
</dbReference>
<dbReference type="EMBL" id="JABSTV010001248">
    <property type="protein sequence ID" value="KAH7968613.1"/>
    <property type="molecule type" value="Genomic_DNA"/>
</dbReference>
<gene>
    <name evidence="3" type="ORF">HPB52_010131</name>
</gene>
<comment type="caution">
    <text evidence="3">The sequence shown here is derived from an EMBL/GenBank/DDBJ whole genome shotgun (WGS) entry which is preliminary data.</text>
</comment>
<dbReference type="AlphaFoldDB" id="A0A9D4Q632"/>
<protein>
    <submittedName>
        <fullName evidence="3">Uncharacterized protein</fullName>
    </submittedName>
</protein>